<organism evidence="1">
    <name type="scientific">Trichodesmium erythraeum (strain IMS101)</name>
    <dbReference type="NCBI Taxonomy" id="203124"/>
    <lineage>
        <taxon>Bacteria</taxon>
        <taxon>Bacillati</taxon>
        <taxon>Cyanobacteriota</taxon>
        <taxon>Cyanophyceae</taxon>
        <taxon>Oscillatoriophycideae</taxon>
        <taxon>Oscillatoriales</taxon>
        <taxon>Microcoleaceae</taxon>
        <taxon>Trichodesmium</taxon>
    </lineage>
</organism>
<evidence type="ECO:0000313" key="1">
    <source>
        <dbReference type="EMBL" id="ABG52663.1"/>
    </source>
</evidence>
<dbReference type="Pfam" id="PF10117">
    <property type="entry name" value="McrBC"/>
    <property type="match status" value="1"/>
</dbReference>
<gene>
    <name evidence="1" type="ordered locus">Tery_3582</name>
</gene>
<dbReference type="OrthoDB" id="9786961at2"/>
<accession>Q10YL1</accession>
<dbReference type="InterPro" id="IPR019292">
    <property type="entry name" value="McrC"/>
</dbReference>
<sequence>MKSSQIIELTEYQPYQFSPDKIDYSIPTKLWQEYDQKGQKIKVEFPTPKTNNKWQFTSQGWVGYIPITLDFHIILKPKVPLHNLFGMLEYAYNLRSFCFLDGLVNCNSLQEFYNCLVNILAQKILERGRKGFHRAYLPKTENLTYIRGRLNMRQVMHKPWGVSLKCDYQEHTANIPDNQILAWTLFIISRSSFCSEKVAVTVTRAFHILQGLVTLQPFKSSDCLNIKYHRLNEDYQVLHGLCRFFLDNIGASHQQGNYSMLPFLIDMAKLYEKFVAKWLKLHLSSNLRVKEQEKVEIVDDKIYCKIDLVIYEIKTCKVVYILDTKYKLDCRPSTDDINQVVAYATYKKCHEAILIYPQRLTNYINQLVGESQVRLRTLTFAIDSDLEKAGQSFLEELISNPVVSL</sequence>
<dbReference type="KEGG" id="ter:Tery_3582"/>
<dbReference type="eggNOG" id="COG4268">
    <property type="taxonomic scope" value="Bacteria"/>
</dbReference>
<dbReference type="EMBL" id="CP000393">
    <property type="protein sequence ID" value="ABG52663.1"/>
    <property type="molecule type" value="Genomic_DNA"/>
</dbReference>
<dbReference type="AlphaFoldDB" id="Q10YL1"/>
<reference evidence="1" key="1">
    <citation type="submission" date="2006-06" db="EMBL/GenBank/DDBJ databases">
        <title>Complete sequence of Trichodesmium erythraeum IMS101.</title>
        <authorList>
            <consortium name="US DOE Joint Genome Institute"/>
            <person name="Copeland A."/>
            <person name="Lucas S."/>
            <person name="Lapidus A."/>
            <person name="Barry K."/>
            <person name="Detter J.C."/>
            <person name="Glavina del Rio T."/>
            <person name="Hammon N."/>
            <person name="Israni S."/>
            <person name="Dalin E."/>
            <person name="Tice H."/>
            <person name="Pitluck S."/>
            <person name="Kiss H."/>
            <person name="Munk A.C."/>
            <person name="Brettin T."/>
            <person name="Bruce D."/>
            <person name="Han C."/>
            <person name="Tapia R."/>
            <person name="Gilna P."/>
            <person name="Schmutz J."/>
            <person name="Larimer F."/>
            <person name="Land M."/>
            <person name="Hauser L."/>
            <person name="Kyrpides N."/>
            <person name="Kim E."/>
            <person name="Richardson P."/>
        </authorList>
    </citation>
    <scope>NUCLEOTIDE SEQUENCE [LARGE SCALE GENOMIC DNA]</scope>
    <source>
        <strain evidence="1">IMS101</strain>
    </source>
</reference>
<dbReference type="PANTHER" id="PTHR38733">
    <property type="entry name" value="PROTEIN MCRC"/>
    <property type="match status" value="1"/>
</dbReference>
<protein>
    <submittedName>
        <fullName evidence="1">McrBC 5-methylcytosine restriction system component-like</fullName>
    </submittedName>
</protein>
<proteinExistence type="predicted"/>
<dbReference type="REBASE" id="13425">
    <property type="entry name" value="TerMcrBCP"/>
</dbReference>
<name>Q10YL1_TRIEI</name>
<dbReference type="RefSeq" id="WP_011613000.1">
    <property type="nucleotide sequence ID" value="NC_008312.1"/>
</dbReference>
<dbReference type="HOGENOM" id="CLU_690232_0_0_3"/>
<dbReference type="STRING" id="203124.Tery_3582"/>
<dbReference type="PANTHER" id="PTHR38733:SF1">
    <property type="entry name" value="TYPE IV METHYL-DIRECTED RESTRICTION ENZYME ECOKMCRBC"/>
    <property type="match status" value="1"/>
</dbReference>